<comment type="caution">
    <text evidence="2">The sequence shown here is derived from an EMBL/GenBank/DDBJ whole genome shotgun (WGS) entry which is preliminary data.</text>
</comment>
<feature type="domain" description="F-box" evidence="1">
    <location>
        <begin position="2"/>
        <end position="51"/>
    </location>
</feature>
<dbReference type="PROSITE" id="PS50181">
    <property type="entry name" value="FBOX"/>
    <property type="match status" value="1"/>
</dbReference>
<dbReference type="EMBL" id="JAZGSY010000061">
    <property type="protein sequence ID" value="KAL1841868.1"/>
    <property type="molecule type" value="Genomic_DNA"/>
</dbReference>
<protein>
    <recommendedName>
        <fullName evidence="1">F-box domain-containing protein</fullName>
    </recommendedName>
</protein>
<reference evidence="2 3" key="1">
    <citation type="journal article" date="2024" name="Commun. Biol.">
        <title>Comparative genomic analysis of thermophilic fungi reveals convergent evolutionary adaptations and gene losses.</title>
        <authorList>
            <person name="Steindorff A.S."/>
            <person name="Aguilar-Pontes M.V."/>
            <person name="Robinson A.J."/>
            <person name="Andreopoulos B."/>
            <person name="LaButti K."/>
            <person name="Kuo A."/>
            <person name="Mondo S."/>
            <person name="Riley R."/>
            <person name="Otillar R."/>
            <person name="Haridas S."/>
            <person name="Lipzen A."/>
            <person name="Grimwood J."/>
            <person name="Schmutz J."/>
            <person name="Clum A."/>
            <person name="Reid I.D."/>
            <person name="Moisan M.C."/>
            <person name="Butler G."/>
            <person name="Nguyen T.T.M."/>
            <person name="Dewar K."/>
            <person name="Conant G."/>
            <person name="Drula E."/>
            <person name="Henrissat B."/>
            <person name="Hansel C."/>
            <person name="Singer S."/>
            <person name="Hutchinson M.I."/>
            <person name="de Vries R.P."/>
            <person name="Natvig D.O."/>
            <person name="Powell A.J."/>
            <person name="Tsang A."/>
            <person name="Grigoriev I.V."/>
        </authorList>
    </citation>
    <scope>NUCLEOTIDE SEQUENCE [LARGE SCALE GENOMIC DNA]</scope>
    <source>
        <strain evidence="2 3">CBS 620.91</strain>
    </source>
</reference>
<dbReference type="Gene3D" id="2.130.10.10">
    <property type="entry name" value="YVTN repeat-like/Quinoprotein amine dehydrogenase"/>
    <property type="match status" value="1"/>
</dbReference>
<evidence type="ECO:0000259" key="1">
    <source>
        <dbReference type="PROSITE" id="PS50181"/>
    </source>
</evidence>
<dbReference type="SUPFAM" id="SSF50998">
    <property type="entry name" value="Quinoprotein alcohol dehydrogenase-like"/>
    <property type="match status" value="1"/>
</dbReference>
<dbReference type="InterPro" id="IPR036047">
    <property type="entry name" value="F-box-like_dom_sf"/>
</dbReference>
<dbReference type="InterPro" id="IPR001810">
    <property type="entry name" value="F-box_dom"/>
</dbReference>
<keyword evidence="3" id="KW-1185">Reference proteome</keyword>
<accession>A0ABR3VIZ0</accession>
<gene>
    <name evidence="2" type="ORF">VTJ49DRAFT_6467</name>
</gene>
<evidence type="ECO:0000313" key="3">
    <source>
        <dbReference type="Proteomes" id="UP001583172"/>
    </source>
</evidence>
<sequence>MTVRLVDLPDDIIFHVFIHLDTARDLRSLALSCRRLCHLVANDAWSIFVRHRFPSLAVSGPATRGAWRELAQSLTWQSRCWDKRALRFHAILPARAPQAPRFPNHGDAIMAVVDVHYDPASKQEVVVWGRGTHLVGRHRKRGAKGLASTISWNKKDGDELGFTKNSGDVVCVKVVGLGGRRAVVCGRFNGHLSVLSAEPDTFGDDIATLRPASERSERSPSRSTAFAGAGVKSLDVIETNNKRLLAATTHTELSIYDLSDDNITSTTPVLTHDVGKALKDSFSQHSGKLCNARWLGNGETLALAVIGCKPSLQYLSLTPSGWTQHAAVKNERLVNEFGIKEDAFISPRSLEPIHALSGAGGHGKLVLSGWRDGTIRLQDLRTPSLFDTVYQDNVDPRFTAETLMAYGTERFVAGADDSLMIQVAPFPKPYQPFMEPPASPPSKRRGQCDFVRGLTCTFHELSRSLYCRPNAKFFFAGSMRAVRNLGVWSLARGSNISPNFYVGTSTAVIEVTLEETPRSWPEMGTDGIFRTVDPNFGFDDWRASAPVGSGYRTWQLEHSMMETGDGYMFKGNEQAIRLPPLTYYEGAREFLEPEQMKRLGKHHRLDFGYQQVADFLAPDWLA</sequence>
<evidence type="ECO:0000313" key="2">
    <source>
        <dbReference type="EMBL" id="KAL1841868.1"/>
    </source>
</evidence>
<dbReference type="InterPro" id="IPR011047">
    <property type="entry name" value="Quinoprotein_ADH-like_sf"/>
</dbReference>
<proteinExistence type="predicted"/>
<dbReference type="InterPro" id="IPR015943">
    <property type="entry name" value="WD40/YVTN_repeat-like_dom_sf"/>
</dbReference>
<dbReference type="Pfam" id="PF12937">
    <property type="entry name" value="F-box-like"/>
    <property type="match status" value="1"/>
</dbReference>
<organism evidence="2 3">
    <name type="scientific">Humicola insolens</name>
    <name type="common">Soft-rot fungus</name>
    <dbReference type="NCBI Taxonomy" id="85995"/>
    <lineage>
        <taxon>Eukaryota</taxon>
        <taxon>Fungi</taxon>
        <taxon>Dikarya</taxon>
        <taxon>Ascomycota</taxon>
        <taxon>Pezizomycotina</taxon>
        <taxon>Sordariomycetes</taxon>
        <taxon>Sordariomycetidae</taxon>
        <taxon>Sordariales</taxon>
        <taxon>Chaetomiaceae</taxon>
        <taxon>Mycothermus</taxon>
    </lineage>
</organism>
<dbReference type="SUPFAM" id="SSF81383">
    <property type="entry name" value="F-box domain"/>
    <property type="match status" value="1"/>
</dbReference>
<dbReference type="Proteomes" id="UP001583172">
    <property type="component" value="Unassembled WGS sequence"/>
</dbReference>
<name>A0ABR3VIZ0_HUMIN</name>